<feature type="chain" id="PRO_5043975085" description="Tetratricopeptide repeat protein" evidence="2">
    <location>
        <begin position="35"/>
        <end position="328"/>
    </location>
</feature>
<evidence type="ECO:0000256" key="1">
    <source>
        <dbReference type="PROSITE-ProRule" id="PRU00339"/>
    </source>
</evidence>
<dbReference type="SMART" id="SM00671">
    <property type="entry name" value="SEL1"/>
    <property type="match status" value="1"/>
</dbReference>
<sequence>MLSKAYAEIGNNVLTRKISAFAALFLLSSSAALGQELTRCDTLAAFPFDPQRVTQGVTYERIPDQAIKACEDAAGRFPTSGRVWFQLGRVLERVGRVRDAIDAYRKAMTLGHPGGANNLGELHRQGKGLTRDPAAARRFFALAAEQSYPEGAFNLANALLAEPGYEYAEVVRLLGIAAEVDYPGSRRKLAAMARAPASPPGDAYSVSPGTPLRAELMNALRPSVEVELNPPIEFRAYEIKVAGDWAFMQVMPQRPGGQPVRVLETPRASHYKIIGNNVHTEAVLHRTAGIWRVEEAAVGSTDVWFLPWCDRLPKALFRRGVEKSACDP</sequence>
<protein>
    <recommendedName>
        <fullName evidence="4">Tetratricopeptide repeat protein</fullName>
    </recommendedName>
</protein>
<dbReference type="InterPro" id="IPR019734">
    <property type="entry name" value="TPR_rpt"/>
</dbReference>
<dbReference type="RefSeq" id="WP_406854634.1">
    <property type="nucleotide sequence ID" value="NZ_CP157484.1"/>
</dbReference>
<accession>A0AAU7JC93</accession>
<feature type="signal peptide" evidence="2">
    <location>
        <begin position="1"/>
        <end position="34"/>
    </location>
</feature>
<reference evidence="3" key="1">
    <citation type="submission" date="2024-05" db="EMBL/GenBank/DDBJ databases">
        <authorList>
            <person name="Kim S."/>
            <person name="Heo J."/>
            <person name="Choi H."/>
            <person name="Choi Y."/>
            <person name="Kwon S.-W."/>
            <person name="Kim Y."/>
        </authorList>
    </citation>
    <scope>NUCLEOTIDE SEQUENCE</scope>
    <source>
        <strain evidence="3">KACC 23698</strain>
    </source>
</reference>
<feature type="repeat" description="TPR" evidence="1">
    <location>
        <begin position="81"/>
        <end position="114"/>
    </location>
</feature>
<keyword evidence="1" id="KW-0802">TPR repeat</keyword>
<dbReference type="PROSITE" id="PS50005">
    <property type="entry name" value="TPR"/>
    <property type="match status" value="1"/>
</dbReference>
<evidence type="ECO:0000313" key="3">
    <source>
        <dbReference type="EMBL" id="XBO37806.1"/>
    </source>
</evidence>
<dbReference type="EMBL" id="CP157484">
    <property type="protein sequence ID" value="XBO37806.1"/>
    <property type="molecule type" value="Genomic_DNA"/>
</dbReference>
<name>A0AAU7JC93_9HYPH</name>
<evidence type="ECO:0000256" key="2">
    <source>
        <dbReference type="SAM" id="SignalP"/>
    </source>
</evidence>
<dbReference type="SUPFAM" id="SSF81901">
    <property type="entry name" value="HCP-like"/>
    <property type="match status" value="1"/>
</dbReference>
<evidence type="ECO:0008006" key="4">
    <source>
        <dbReference type="Google" id="ProtNLM"/>
    </source>
</evidence>
<dbReference type="InterPro" id="IPR006597">
    <property type="entry name" value="Sel1-like"/>
</dbReference>
<gene>
    <name evidence="3" type="ORF">ABEG18_19085</name>
</gene>
<dbReference type="InterPro" id="IPR011990">
    <property type="entry name" value="TPR-like_helical_dom_sf"/>
</dbReference>
<keyword evidence="2" id="KW-0732">Signal</keyword>
<dbReference type="Gene3D" id="1.25.40.10">
    <property type="entry name" value="Tetratricopeptide repeat domain"/>
    <property type="match status" value="1"/>
</dbReference>
<organism evidence="3">
    <name type="scientific">Alsobacter sp. KACC 23698</name>
    <dbReference type="NCBI Taxonomy" id="3149229"/>
    <lineage>
        <taxon>Bacteria</taxon>
        <taxon>Pseudomonadati</taxon>
        <taxon>Pseudomonadota</taxon>
        <taxon>Alphaproteobacteria</taxon>
        <taxon>Hyphomicrobiales</taxon>
        <taxon>Alsobacteraceae</taxon>
        <taxon>Alsobacter</taxon>
    </lineage>
</organism>
<proteinExistence type="predicted"/>
<dbReference type="AlphaFoldDB" id="A0AAU7JC93"/>